<comment type="caution">
    <text evidence="9">The sequence shown here is derived from an EMBL/GenBank/DDBJ whole genome shotgun (WGS) entry which is preliminary data.</text>
</comment>
<organism evidence="9 10">
    <name type="scientific">Galemys pyrenaicus</name>
    <name type="common">Iberian desman</name>
    <name type="synonym">Pyrenean desman</name>
    <dbReference type="NCBI Taxonomy" id="202257"/>
    <lineage>
        <taxon>Eukaryota</taxon>
        <taxon>Metazoa</taxon>
        <taxon>Chordata</taxon>
        <taxon>Craniata</taxon>
        <taxon>Vertebrata</taxon>
        <taxon>Euteleostomi</taxon>
        <taxon>Mammalia</taxon>
        <taxon>Eutheria</taxon>
        <taxon>Laurasiatheria</taxon>
        <taxon>Eulipotyphla</taxon>
        <taxon>Talpidae</taxon>
        <taxon>Galemys</taxon>
    </lineage>
</organism>
<evidence type="ECO:0000256" key="6">
    <source>
        <dbReference type="ARBA" id="ARBA00023183"/>
    </source>
</evidence>
<keyword evidence="4 8" id="KW-0732">Signal</keyword>
<dbReference type="OrthoDB" id="8875908at2759"/>
<evidence type="ECO:0000313" key="9">
    <source>
        <dbReference type="EMBL" id="KAG8510337.1"/>
    </source>
</evidence>
<dbReference type="Pfam" id="PF06473">
    <property type="entry name" value="FGF-BP1"/>
    <property type="match status" value="2"/>
</dbReference>
<evidence type="ECO:0000256" key="3">
    <source>
        <dbReference type="ARBA" id="ARBA00022525"/>
    </source>
</evidence>
<dbReference type="GO" id="GO:0019838">
    <property type="term" value="F:growth factor binding"/>
    <property type="evidence" value="ECO:0007669"/>
    <property type="project" value="UniProtKB-KW"/>
</dbReference>
<dbReference type="InterPro" id="IPR010510">
    <property type="entry name" value="FGF1-bd"/>
</dbReference>
<dbReference type="PANTHER" id="PTHR15258">
    <property type="entry name" value="FGF BINDING PROTEIN-RELATED"/>
    <property type="match status" value="1"/>
</dbReference>
<evidence type="ECO:0000256" key="2">
    <source>
        <dbReference type="ARBA" id="ARBA00008326"/>
    </source>
</evidence>
<comment type="subcellular location">
    <subcellularLocation>
        <location evidence="1">Secreted</location>
    </subcellularLocation>
</comment>
<feature type="compositionally biased region" description="Basic and acidic residues" evidence="7">
    <location>
        <begin position="332"/>
        <end position="343"/>
    </location>
</feature>
<keyword evidence="5" id="KW-1015">Disulfide bond</keyword>
<dbReference type="AlphaFoldDB" id="A0A8J6DI31"/>
<comment type="similarity">
    <text evidence="2">Belongs to the fibroblast growth factor-binding protein family.</text>
</comment>
<dbReference type="Proteomes" id="UP000700334">
    <property type="component" value="Unassembled WGS sequence"/>
</dbReference>
<evidence type="ECO:0000256" key="8">
    <source>
        <dbReference type="SAM" id="SignalP"/>
    </source>
</evidence>
<evidence type="ECO:0000313" key="10">
    <source>
        <dbReference type="Proteomes" id="UP000700334"/>
    </source>
</evidence>
<reference evidence="9" key="1">
    <citation type="journal article" date="2021" name="Evol. Appl.">
        <title>The genome of the Pyrenean desman and the effects of bottlenecks and inbreeding on the genomic landscape of an endangered species.</title>
        <authorList>
            <person name="Escoda L."/>
            <person name="Castresana J."/>
        </authorList>
    </citation>
    <scope>NUCLEOTIDE SEQUENCE</scope>
    <source>
        <strain evidence="9">IBE-C5619</strain>
    </source>
</reference>
<proteinExistence type="inferred from homology"/>
<feature type="region of interest" description="Disordered" evidence="7">
    <location>
        <begin position="29"/>
        <end position="54"/>
    </location>
</feature>
<gene>
    <name evidence="9" type="ORF">J0S82_006225</name>
</gene>
<dbReference type="GO" id="GO:0005576">
    <property type="term" value="C:extracellular region"/>
    <property type="evidence" value="ECO:0007669"/>
    <property type="project" value="UniProtKB-SubCell"/>
</dbReference>
<feature type="region of interest" description="Disordered" evidence="7">
    <location>
        <begin position="195"/>
        <end position="231"/>
    </location>
</feature>
<feature type="signal peptide" evidence="8">
    <location>
        <begin position="1"/>
        <end position="19"/>
    </location>
</feature>
<dbReference type="GO" id="GO:0007267">
    <property type="term" value="P:cell-cell signaling"/>
    <property type="evidence" value="ECO:0007669"/>
    <property type="project" value="TreeGrafter"/>
</dbReference>
<keyword evidence="3" id="KW-0964">Secreted</keyword>
<feature type="region of interest" description="Disordered" evidence="7">
    <location>
        <begin position="326"/>
        <end position="368"/>
    </location>
</feature>
<evidence type="ECO:0000256" key="5">
    <source>
        <dbReference type="ARBA" id="ARBA00023157"/>
    </source>
</evidence>
<accession>A0A8J6DI31</accession>
<keyword evidence="6" id="KW-0340">Growth factor binding</keyword>
<evidence type="ECO:0000256" key="7">
    <source>
        <dbReference type="SAM" id="MobiDB-lite"/>
    </source>
</evidence>
<evidence type="ECO:0000256" key="1">
    <source>
        <dbReference type="ARBA" id="ARBA00004613"/>
    </source>
</evidence>
<feature type="chain" id="PRO_5035177545" evidence="8">
    <location>
        <begin position="20"/>
        <end position="403"/>
    </location>
</feature>
<feature type="compositionally biased region" description="Basic and acidic residues" evidence="7">
    <location>
        <begin position="207"/>
        <end position="231"/>
    </location>
</feature>
<protein>
    <submittedName>
        <fullName evidence="9">Fibroblast growth factor-binding protein 1</fullName>
    </submittedName>
</protein>
<sequence length="403" mass="44215">MQSLSLLPFLLLATRGLLAAGTPGSWAGRGPGGVQSLWSRPRQPPSLQRSAHPNYDYSGTILTPDDSKCRVSVREQDQGIALKVDCSRLRRRFSCFFVGNPTACTTSVTKKMIYWRQIAQQLRAQVNMCKDAGAALSPRVCSSRFPEAALRLVYSTLINATRLDDLDSTPWSPSLTRLCLLLLAAQALLGEGRKAAEGRQGGEAATDEPHIRQPRLEQRGPSHKREAKGRFVTRDQAHCRWAVTEQAKGVALQVECTRQDTKFSCVYAGNPAPCLELNKKSAYWKQIVRNLRSQKGLCADARSVLKSRVCRKNFPESNLKLANSTLIPNKKPRPEDLASREQSAHQGEALASAPGAPSATTRDPACADDPDVAQQKSLALDYCGESWSSLCRFFLAMVQGTSC</sequence>
<name>A0A8J6DI31_GALPY</name>
<keyword evidence="10" id="KW-1185">Reference proteome</keyword>
<dbReference type="PANTHER" id="PTHR15258:SF2">
    <property type="entry name" value="FIBROBLAST GROWTH FACTOR-BINDING PROTEIN 1"/>
    <property type="match status" value="1"/>
</dbReference>
<dbReference type="EMBL" id="JAGFMF010011878">
    <property type="protein sequence ID" value="KAG8510337.1"/>
    <property type="molecule type" value="Genomic_DNA"/>
</dbReference>
<evidence type="ECO:0000256" key="4">
    <source>
        <dbReference type="ARBA" id="ARBA00022729"/>
    </source>
</evidence>